<gene>
    <name evidence="4" type="ORF">J2T04_003734</name>
</gene>
<dbReference type="Proteomes" id="UP001235513">
    <property type="component" value="Unassembled WGS sequence"/>
</dbReference>
<comment type="caution">
    <text evidence="4">The sequence shown here is derived from an EMBL/GenBank/DDBJ whole genome shotgun (WGS) entry which is preliminary data.</text>
</comment>
<dbReference type="PANTHER" id="PTHR10009">
    <property type="entry name" value="PROTEIN YELLOW-RELATED"/>
    <property type="match status" value="1"/>
</dbReference>
<dbReference type="Pfam" id="PF03022">
    <property type="entry name" value="MRJP"/>
    <property type="match status" value="1"/>
</dbReference>
<dbReference type="PANTHER" id="PTHR10009:SF18">
    <property type="entry name" value="PROTEIN YELLOW-LIKE PROTEIN"/>
    <property type="match status" value="1"/>
</dbReference>
<evidence type="ECO:0000313" key="4">
    <source>
        <dbReference type="EMBL" id="MDP9961822.1"/>
    </source>
</evidence>
<evidence type="ECO:0008006" key="6">
    <source>
        <dbReference type="Google" id="ProtNLM"/>
    </source>
</evidence>
<evidence type="ECO:0000313" key="5">
    <source>
        <dbReference type="Proteomes" id="UP001235513"/>
    </source>
</evidence>
<reference evidence="4 5" key="1">
    <citation type="submission" date="2023-07" db="EMBL/GenBank/DDBJ databases">
        <title>Sorghum-associated microbial communities from plants grown in Nebraska, USA.</title>
        <authorList>
            <person name="Schachtman D."/>
        </authorList>
    </citation>
    <scope>NUCLEOTIDE SEQUENCE [LARGE SCALE GENOMIC DNA]</scope>
    <source>
        <strain evidence="4 5">CC351</strain>
    </source>
</reference>
<evidence type="ECO:0000256" key="2">
    <source>
        <dbReference type="ARBA" id="ARBA00022525"/>
    </source>
</evidence>
<protein>
    <recommendedName>
        <fullName evidence="6">Major royal jelly protein</fullName>
    </recommendedName>
</protein>
<evidence type="ECO:0000256" key="3">
    <source>
        <dbReference type="SAM" id="SignalP"/>
    </source>
</evidence>
<dbReference type="RefSeq" id="WP_306846078.1">
    <property type="nucleotide sequence ID" value="NZ_JAUSRL010000007.1"/>
</dbReference>
<sequence>MKLFDNKILLLATIISLLSANEIVAQAPNTLEIVASFTTERPGNITVSEDGRVFITMSDPSVSKYAVKEILQNGTVQNFPDTTWTVKPQQNSIKGINRTIGIQASKDVLWVLDIGDNSVQPKQAPKLIGWNINTKKLHKVFILPDVVLHTSSFLQDFVIDEKHQIAILADMSLGGMIYPAVPAFVVVNLETGYSHRVLENDKTFQAADEDLVINGRPLSHTYPDGEIVTPHYPLNPIAIDKEMKWIYFGALGGHKIYRIPTESLANEKLTDNQLSQHIEFYAQKPKSDGFKIDKNGKIYVTDVESSAIGIATPKDYKILVQDKSLLSWPDGVAIGDDGYLYITTDQLQNKPWWNNGKDDSKPPYYVLRMKIE</sequence>
<keyword evidence="2" id="KW-0964">Secreted</keyword>
<comment type="subcellular location">
    <subcellularLocation>
        <location evidence="1">Secreted</location>
    </subcellularLocation>
</comment>
<proteinExistence type="predicted"/>
<feature type="signal peptide" evidence="3">
    <location>
        <begin position="1"/>
        <end position="27"/>
    </location>
</feature>
<keyword evidence="5" id="KW-1185">Reference proteome</keyword>
<evidence type="ECO:0000256" key="1">
    <source>
        <dbReference type="ARBA" id="ARBA00004613"/>
    </source>
</evidence>
<accession>A0ABT9SQY4</accession>
<dbReference type="Gene3D" id="2.120.10.30">
    <property type="entry name" value="TolB, C-terminal domain"/>
    <property type="match status" value="1"/>
</dbReference>
<keyword evidence="3" id="KW-0732">Signal</keyword>
<dbReference type="InterPro" id="IPR011042">
    <property type="entry name" value="6-blade_b-propeller_TolB-like"/>
</dbReference>
<dbReference type="InterPro" id="IPR017996">
    <property type="entry name" value="MRJP/yellow-related"/>
</dbReference>
<name>A0ABT9SQY4_9FLAO</name>
<dbReference type="SUPFAM" id="SSF101898">
    <property type="entry name" value="NHL repeat"/>
    <property type="match status" value="1"/>
</dbReference>
<organism evidence="4 5">
    <name type="scientific">Chryseobacterium lathyri</name>
    <dbReference type="NCBI Taxonomy" id="395933"/>
    <lineage>
        <taxon>Bacteria</taxon>
        <taxon>Pseudomonadati</taxon>
        <taxon>Bacteroidota</taxon>
        <taxon>Flavobacteriia</taxon>
        <taxon>Flavobacteriales</taxon>
        <taxon>Weeksellaceae</taxon>
        <taxon>Chryseobacterium group</taxon>
        <taxon>Chryseobacterium</taxon>
    </lineage>
</organism>
<feature type="chain" id="PRO_5045490513" description="Major royal jelly protein" evidence="3">
    <location>
        <begin position="28"/>
        <end position="372"/>
    </location>
</feature>
<dbReference type="EMBL" id="JAUSRL010000007">
    <property type="protein sequence ID" value="MDP9961822.1"/>
    <property type="molecule type" value="Genomic_DNA"/>
</dbReference>